<feature type="region of interest" description="Disordered" evidence="1">
    <location>
        <begin position="89"/>
        <end position="304"/>
    </location>
</feature>
<feature type="compositionally biased region" description="Basic and acidic residues" evidence="1">
    <location>
        <begin position="240"/>
        <end position="252"/>
    </location>
</feature>
<feature type="compositionally biased region" description="Basic residues" evidence="1">
    <location>
        <begin position="176"/>
        <end position="223"/>
    </location>
</feature>
<gene>
    <name evidence="2" type="ORF">AVDCRST_MAG19-1098</name>
</gene>
<feature type="non-terminal residue" evidence="2">
    <location>
        <position position="304"/>
    </location>
</feature>
<protein>
    <submittedName>
        <fullName evidence="2">Putative membrane protein</fullName>
    </submittedName>
</protein>
<feature type="compositionally biased region" description="Gly residues" evidence="1">
    <location>
        <begin position="123"/>
        <end position="132"/>
    </location>
</feature>
<proteinExistence type="predicted"/>
<feature type="compositionally biased region" description="Basic and acidic residues" evidence="1">
    <location>
        <begin position="146"/>
        <end position="156"/>
    </location>
</feature>
<organism evidence="2">
    <name type="scientific">uncultured Thermomicrobiales bacterium</name>
    <dbReference type="NCBI Taxonomy" id="1645740"/>
    <lineage>
        <taxon>Bacteria</taxon>
        <taxon>Pseudomonadati</taxon>
        <taxon>Thermomicrobiota</taxon>
        <taxon>Thermomicrobia</taxon>
        <taxon>Thermomicrobiales</taxon>
        <taxon>environmental samples</taxon>
    </lineage>
</organism>
<evidence type="ECO:0000313" key="2">
    <source>
        <dbReference type="EMBL" id="CAA9554400.1"/>
    </source>
</evidence>
<name>A0A6J4UPU5_9BACT</name>
<dbReference type="AlphaFoldDB" id="A0A6J4UPU5"/>
<accession>A0A6J4UPU5</accession>
<dbReference type="EMBL" id="CADCWL010000044">
    <property type="protein sequence ID" value="CAA9554400.1"/>
    <property type="molecule type" value="Genomic_DNA"/>
</dbReference>
<sequence length="304" mass="33057">AEVPCPGRVRPRRAADRRLVGDGLRADLVDAAPLGRGRPRRRLGEHPPLGGGDDARLRGVALEARQHRLAGRCLAGAAGRGRRLRRRGRPLLALGGGGGAVRRPLPGRARRLRAGPLRLSWGSGAGAGGCGQPEGARAARSGRGLPRRDGRRRLGSDLDPDAPLFGQDGAAQGDRHGRHQRVPGRPLRQRRLLRRARPERRRPPDRRRPPPRRRDRGAARRLARSPAPPAGPRIGRRRPDRADQRPDADARGGPRCGPPLRRVRRDPRALGGGDRGRGARHPRRAVGAGRAAPSRRRVGRRRGL</sequence>
<feature type="compositionally biased region" description="Low complexity" evidence="1">
    <location>
        <begin position="133"/>
        <end position="144"/>
    </location>
</feature>
<reference evidence="2" key="1">
    <citation type="submission" date="2020-02" db="EMBL/GenBank/DDBJ databases">
        <authorList>
            <person name="Meier V. D."/>
        </authorList>
    </citation>
    <scope>NUCLEOTIDE SEQUENCE</scope>
    <source>
        <strain evidence="2">AVDCRST_MAG19</strain>
    </source>
</reference>
<feature type="region of interest" description="Disordered" evidence="1">
    <location>
        <begin position="32"/>
        <end position="55"/>
    </location>
</feature>
<feature type="compositionally biased region" description="Basic residues" evidence="1">
    <location>
        <begin position="293"/>
        <end position="304"/>
    </location>
</feature>
<feature type="non-terminal residue" evidence="2">
    <location>
        <position position="1"/>
    </location>
</feature>
<evidence type="ECO:0000256" key="1">
    <source>
        <dbReference type="SAM" id="MobiDB-lite"/>
    </source>
</evidence>